<gene>
    <name evidence="3" type="ORF">ACFOZ4_40670</name>
</gene>
<feature type="domain" description="MHYT" evidence="2">
    <location>
        <begin position="14"/>
        <end position="205"/>
    </location>
</feature>
<organism evidence="3 4">
    <name type="scientific">Hamadaea flava</name>
    <dbReference type="NCBI Taxonomy" id="1742688"/>
    <lineage>
        <taxon>Bacteria</taxon>
        <taxon>Bacillati</taxon>
        <taxon>Actinomycetota</taxon>
        <taxon>Actinomycetes</taxon>
        <taxon>Micromonosporales</taxon>
        <taxon>Micromonosporaceae</taxon>
        <taxon>Hamadaea</taxon>
    </lineage>
</organism>
<evidence type="ECO:0000313" key="3">
    <source>
        <dbReference type="EMBL" id="MFC4136958.1"/>
    </source>
</evidence>
<dbReference type="InterPro" id="IPR005330">
    <property type="entry name" value="MHYT_dom"/>
</dbReference>
<reference evidence="4" key="1">
    <citation type="journal article" date="2019" name="Int. J. Syst. Evol. Microbiol.">
        <title>The Global Catalogue of Microorganisms (GCM) 10K type strain sequencing project: providing services to taxonomists for standard genome sequencing and annotation.</title>
        <authorList>
            <consortium name="The Broad Institute Genomics Platform"/>
            <consortium name="The Broad Institute Genome Sequencing Center for Infectious Disease"/>
            <person name="Wu L."/>
            <person name="Ma J."/>
        </authorList>
    </citation>
    <scope>NUCLEOTIDE SEQUENCE [LARGE SCALE GENOMIC DNA]</scope>
    <source>
        <strain evidence="4">CGMCC 4.7289</strain>
    </source>
</reference>
<sequence>MAGVLSAEIHHFTYGPITPILAYAVSVLGSLLGLTCTARARRLDPGARRGGWLMLAAWAIGGTGIWTMHFMAMLGFGVNGVALRFDIPITVASAVLAVAVVGIGLFIVGLGKPNVLRVLFGGLFTGLGVASMHYTGMAALRVDGSITHSRNLVIASVVIAVVAATVALWFTLVVSKPGTTFASALVMGVAVCGMHYTAMAGVRVNAGQPTLHLHGATAGTMLLPIIVLVVLVVVLLFYALLSEPKEEDAAARAFLDRQAAERLAAQQSAPAAQPIGVRRTRLR</sequence>
<feature type="transmembrane region" description="Helical" evidence="1">
    <location>
        <begin position="152"/>
        <end position="174"/>
    </location>
</feature>
<keyword evidence="4" id="KW-1185">Reference proteome</keyword>
<dbReference type="EMBL" id="JBHSAY010000035">
    <property type="protein sequence ID" value="MFC4136958.1"/>
    <property type="molecule type" value="Genomic_DNA"/>
</dbReference>
<dbReference type="Pfam" id="PF03707">
    <property type="entry name" value="MHYT"/>
    <property type="match status" value="3"/>
</dbReference>
<feature type="transmembrane region" description="Helical" evidence="1">
    <location>
        <begin position="52"/>
        <end position="77"/>
    </location>
</feature>
<feature type="transmembrane region" description="Helical" evidence="1">
    <location>
        <begin position="221"/>
        <end position="241"/>
    </location>
</feature>
<keyword evidence="1" id="KW-0812">Transmembrane</keyword>
<name>A0ABV8M334_9ACTN</name>
<evidence type="ECO:0000256" key="1">
    <source>
        <dbReference type="PROSITE-ProRule" id="PRU00244"/>
    </source>
</evidence>
<comment type="caution">
    <text evidence="3">The sequence shown here is derived from an EMBL/GenBank/DDBJ whole genome shotgun (WGS) entry which is preliminary data.</text>
</comment>
<keyword evidence="1" id="KW-1133">Transmembrane helix</keyword>
<evidence type="ECO:0000259" key="2">
    <source>
        <dbReference type="PROSITE" id="PS50924"/>
    </source>
</evidence>
<feature type="transmembrane region" description="Helical" evidence="1">
    <location>
        <begin position="20"/>
        <end position="40"/>
    </location>
</feature>
<accession>A0ABV8M334</accession>
<feature type="transmembrane region" description="Helical" evidence="1">
    <location>
        <begin position="89"/>
        <end position="111"/>
    </location>
</feature>
<dbReference type="PANTHER" id="PTHR35152">
    <property type="entry name" value="DOMAIN SIGNALLING PROTEIN, PUTATIVE (AFU_ORTHOLOGUE AFUA_5G11310)-RELATED"/>
    <property type="match status" value="1"/>
</dbReference>
<dbReference type="Proteomes" id="UP001595816">
    <property type="component" value="Unassembled WGS sequence"/>
</dbReference>
<feature type="transmembrane region" description="Helical" evidence="1">
    <location>
        <begin position="181"/>
        <end position="201"/>
    </location>
</feature>
<dbReference type="RefSeq" id="WP_253762136.1">
    <property type="nucleotide sequence ID" value="NZ_JAMZDZ010000001.1"/>
</dbReference>
<protein>
    <submittedName>
        <fullName evidence="3">MHYT domain-containing protein</fullName>
    </submittedName>
</protein>
<proteinExistence type="predicted"/>
<dbReference type="PROSITE" id="PS50924">
    <property type="entry name" value="MHYT"/>
    <property type="match status" value="1"/>
</dbReference>
<feature type="transmembrane region" description="Helical" evidence="1">
    <location>
        <begin position="118"/>
        <end position="140"/>
    </location>
</feature>
<dbReference type="PANTHER" id="PTHR35152:SF1">
    <property type="entry name" value="DOMAIN SIGNALLING PROTEIN, PUTATIVE (AFU_ORTHOLOGUE AFUA_5G11310)-RELATED"/>
    <property type="match status" value="1"/>
</dbReference>
<keyword evidence="1" id="KW-0472">Membrane</keyword>
<evidence type="ECO:0000313" key="4">
    <source>
        <dbReference type="Proteomes" id="UP001595816"/>
    </source>
</evidence>